<evidence type="ECO:0000259" key="6">
    <source>
        <dbReference type="Pfam" id="PF21289"/>
    </source>
</evidence>
<dbReference type="PANTHER" id="PTHR15598:SF5">
    <property type="entry name" value="ENHANCER OF MRNA-DECAPPING PROTEIN 4"/>
    <property type="match status" value="1"/>
</dbReference>
<comment type="subcellular location">
    <subcellularLocation>
        <location evidence="1">Cytoplasm</location>
    </subcellularLocation>
</comment>
<dbReference type="PANTHER" id="PTHR15598">
    <property type="entry name" value="ENHANCER OF MRNA-DECAPPING PROTEIN 4"/>
    <property type="match status" value="1"/>
</dbReference>
<sequence length="543" mass="60785">MAQNSEGAVTPPVSPVITTNTSPSSQEQVDNEELVKTFCISLRSCNILEDRSFLECIKNNSLPSKEEFTEELLPEVYNRARLELMETLKAVQHVAISIEMWEWGTGYSVNGMLTATAHFVHQSKFISRTLFTTKMPQSFTTEIIHREIMDGLIKWQVLHKVTSLAASRTNISILEKELGWWREQARTAALTSRAHSPSTPHSHHAQDRQMQFAQIQSLIAHGDVNGAFQQALSASDLALVMCACRAADPAMVFGPPCKLKQHVLLSLVQQLAADMQRDTPLKHRYVCRPPRAAAPPPCKLKQHVLLSLVQQLAADMQRDTPLKHRYVCRPPRAAAPPPCKLKQHVLLSLVQQLAADMQRDTPLKHRYVCRPPRAAAPPPCKLKQHVLLSLVQQLAADMQRDTPLKHRYVCRPPRAAAPPPCKLKQHVLLSLVQQLAADMQRDTPLKHRYVCRPPRAAAPPPCKLKQHVLLSLVQQLAADCKYLEEAVMNLDTSNPVTREHLPGVVRELQKQLLGFLQATPNHALARQLRMLLMATEALVKAAA</sequence>
<organism evidence="7 8">
    <name type="scientific">Mythimna separata</name>
    <name type="common">Oriental armyworm</name>
    <name type="synonym">Pseudaletia separata</name>
    <dbReference type="NCBI Taxonomy" id="271217"/>
    <lineage>
        <taxon>Eukaryota</taxon>
        <taxon>Metazoa</taxon>
        <taxon>Ecdysozoa</taxon>
        <taxon>Arthropoda</taxon>
        <taxon>Hexapoda</taxon>
        <taxon>Insecta</taxon>
        <taxon>Pterygota</taxon>
        <taxon>Neoptera</taxon>
        <taxon>Endopterygota</taxon>
        <taxon>Lepidoptera</taxon>
        <taxon>Glossata</taxon>
        <taxon>Ditrysia</taxon>
        <taxon>Noctuoidea</taxon>
        <taxon>Noctuidae</taxon>
        <taxon>Noctuinae</taxon>
        <taxon>Hadenini</taxon>
        <taxon>Mythimna</taxon>
    </lineage>
</organism>
<protein>
    <recommendedName>
        <fullName evidence="6">Enhancer of mRNA-decapping protein 4 C-terminal domain-containing protein</fullName>
    </recommendedName>
</protein>
<dbReference type="AlphaFoldDB" id="A0AAD7YRR0"/>
<keyword evidence="2" id="KW-0963">Cytoplasm</keyword>
<feature type="compositionally biased region" description="Polar residues" evidence="5">
    <location>
        <begin position="16"/>
        <end position="28"/>
    </location>
</feature>
<evidence type="ECO:0000256" key="4">
    <source>
        <dbReference type="ARBA" id="ARBA00022737"/>
    </source>
</evidence>
<feature type="domain" description="Enhancer of mRNA-decapping protein 4 C-terminal" evidence="6">
    <location>
        <begin position="215"/>
        <end position="286"/>
    </location>
</feature>
<evidence type="ECO:0000256" key="3">
    <source>
        <dbReference type="ARBA" id="ARBA00022574"/>
    </source>
</evidence>
<name>A0AAD7YRR0_MYTSE</name>
<evidence type="ECO:0000256" key="2">
    <source>
        <dbReference type="ARBA" id="ARBA00022490"/>
    </source>
</evidence>
<evidence type="ECO:0000313" key="7">
    <source>
        <dbReference type="EMBL" id="KAJ8726037.1"/>
    </source>
</evidence>
<feature type="domain" description="Enhancer of mRNA-decapping protein 4 C-terminal" evidence="6">
    <location>
        <begin position="459"/>
        <end position="531"/>
    </location>
</feature>
<feature type="domain" description="Enhancer of mRNA-decapping protein 4 C-terminal" evidence="6">
    <location>
        <begin position="418"/>
        <end position="450"/>
    </location>
</feature>
<keyword evidence="4" id="KW-0677">Repeat</keyword>
<feature type="domain" description="Enhancer of mRNA-decapping protein 4 C-terminal" evidence="6">
    <location>
        <begin position="336"/>
        <end position="368"/>
    </location>
</feature>
<comment type="caution">
    <text evidence="7">The sequence shown here is derived from an EMBL/GenBank/DDBJ whole genome shotgun (WGS) entry which is preliminary data.</text>
</comment>
<gene>
    <name evidence="7" type="ORF">PYW07_000735</name>
</gene>
<dbReference type="GO" id="GO:0031087">
    <property type="term" value="P:deadenylation-independent decapping of nuclear-transcribed mRNA"/>
    <property type="evidence" value="ECO:0007669"/>
    <property type="project" value="InterPro"/>
</dbReference>
<dbReference type="Proteomes" id="UP001231518">
    <property type="component" value="Chromosome 10"/>
</dbReference>
<dbReference type="Gene3D" id="6.10.140.270">
    <property type="match status" value="1"/>
</dbReference>
<dbReference type="EMBL" id="JARGEI010000009">
    <property type="protein sequence ID" value="KAJ8726037.1"/>
    <property type="molecule type" value="Genomic_DNA"/>
</dbReference>
<evidence type="ECO:0000256" key="5">
    <source>
        <dbReference type="SAM" id="MobiDB-lite"/>
    </source>
</evidence>
<reference evidence="7" key="1">
    <citation type="submission" date="2023-03" db="EMBL/GenBank/DDBJ databases">
        <title>Chromosome-level genomes of two armyworms, Mythimna separata and Mythimna loreyi, provide insights into the biosynthesis and reception of sex pheromones.</title>
        <authorList>
            <person name="Zhao H."/>
        </authorList>
    </citation>
    <scope>NUCLEOTIDE SEQUENCE</scope>
    <source>
        <strain evidence="7">BeijingLab</strain>
        <tissue evidence="7">Pupa</tissue>
    </source>
</reference>
<keyword evidence="8" id="KW-1185">Reference proteome</keyword>
<dbReference type="InterPro" id="IPR049404">
    <property type="entry name" value="EDC4_C"/>
</dbReference>
<evidence type="ECO:0000256" key="1">
    <source>
        <dbReference type="ARBA" id="ARBA00004496"/>
    </source>
</evidence>
<proteinExistence type="predicted"/>
<feature type="domain" description="Enhancer of mRNA-decapping protein 4 C-terminal" evidence="6">
    <location>
        <begin position="295"/>
        <end position="327"/>
    </location>
</feature>
<dbReference type="GO" id="GO:0000932">
    <property type="term" value="C:P-body"/>
    <property type="evidence" value="ECO:0007669"/>
    <property type="project" value="TreeGrafter"/>
</dbReference>
<dbReference type="Pfam" id="PF21289">
    <property type="entry name" value="EDC4_C"/>
    <property type="match status" value="6"/>
</dbReference>
<keyword evidence="3" id="KW-0853">WD repeat</keyword>
<accession>A0AAD7YRR0</accession>
<dbReference type="InterPro" id="IPR045152">
    <property type="entry name" value="EDC4-like"/>
</dbReference>
<feature type="domain" description="Enhancer of mRNA-decapping protein 4 C-terminal" evidence="6">
    <location>
        <begin position="377"/>
        <end position="409"/>
    </location>
</feature>
<evidence type="ECO:0000313" key="8">
    <source>
        <dbReference type="Proteomes" id="UP001231518"/>
    </source>
</evidence>
<feature type="region of interest" description="Disordered" evidence="5">
    <location>
        <begin position="1"/>
        <end position="28"/>
    </location>
</feature>
<dbReference type="InterPro" id="IPR044938">
    <property type="entry name" value="EDC4_C_sf"/>
</dbReference>
<dbReference type="Gene3D" id="1.10.220.100">
    <property type="entry name" value="conserved c-terminal region of ge- 1"/>
    <property type="match status" value="6"/>
</dbReference>